<feature type="transmembrane region" description="Helical" evidence="6">
    <location>
        <begin position="127"/>
        <end position="149"/>
    </location>
</feature>
<protein>
    <recommendedName>
        <fullName evidence="6">Reticulon-like protein</fullName>
    </recommendedName>
</protein>
<dbReference type="InterPro" id="IPR045064">
    <property type="entry name" value="Reticulon-like"/>
</dbReference>
<dbReference type="GO" id="GO:0009617">
    <property type="term" value="P:response to bacterium"/>
    <property type="evidence" value="ECO:0007669"/>
    <property type="project" value="InterPro"/>
</dbReference>
<evidence type="ECO:0000256" key="4">
    <source>
        <dbReference type="ARBA" id="ARBA00022989"/>
    </source>
</evidence>
<feature type="transmembrane region" description="Helical" evidence="6">
    <location>
        <begin position="66"/>
        <end position="86"/>
    </location>
</feature>
<gene>
    <name evidence="8" type="ORF">OIU84_001832</name>
</gene>
<dbReference type="AlphaFoldDB" id="A0AAD6K7Y4"/>
<dbReference type="GO" id="GO:0005789">
    <property type="term" value="C:endoplasmic reticulum membrane"/>
    <property type="evidence" value="ECO:0007669"/>
    <property type="project" value="UniProtKB-SubCell"/>
</dbReference>
<evidence type="ECO:0000256" key="3">
    <source>
        <dbReference type="ARBA" id="ARBA00022824"/>
    </source>
</evidence>
<evidence type="ECO:0000256" key="5">
    <source>
        <dbReference type="ARBA" id="ARBA00023136"/>
    </source>
</evidence>
<evidence type="ECO:0000259" key="7">
    <source>
        <dbReference type="PROSITE" id="PS50845"/>
    </source>
</evidence>
<reference evidence="8 9" key="1">
    <citation type="journal article" date="2023" name="Int. J. Mol. Sci.">
        <title>De Novo Assembly and Annotation of 11 Diverse Shrub Willow (Salix) Genomes Reveals Novel Gene Organization in Sex-Linked Regions.</title>
        <authorList>
            <person name="Hyden B."/>
            <person name="Feng K."/>
            <person name="Yates T.B."/>
            <person name="Jawdy S."/>
            <person name="Cereghino C."/>
            <person name="Smart L.B."/>
            <person name="Muchero W."/>
        </authorList>
    </citation>
    <scope>NUCLEOTIDE SEQUENCE [LARGE SCALE GENOMIC DNA]</scope>
    <source>
        <tissue evidence="8">Shoot tip</tissue>
    </source>
</reference>
<feature type="transmembrane region" description="Helical" evidence="6">
    <location>
        <begin position="44"/>
        <end position="60"/>
    </location>
</feature>
<sequence>MPIYSSDSDNETMPRTKLFGRQRPIRSVLGGGQVADVLLWENKGVSAALSIGMTILWFLFEVAEYSFVTLFCHISITAMLVVFIWCTSAEIFNWTPPELPTSILDKSTFHELASTFHERFNQALSSFVDIACGKQPALFFVAIFCLYILSVIGNYFTFLNILYLCFVCLQTLPFLYNRYEDKVERYAGELTREVKKMFRRMNSNVLSKIPKRPGEGEESQMKCCLMPQKGCKCVNEKVLCLYKICKADSMCKYEQE</sequence>
<keyword evidence="5 6" id="KW-0472">Membrane</keyword>
<accession>A0AAD6K7Y4</accession>
<feature type="domain" description="Reticulon" evidence="7">
    <location>
        <begin position="34"/>
        <end position="222"/>
    </location>
</feature>
<dbReference type="PROSITE" id="PS50845">
    <property type="entry name" value="RETICULON"/>
    <property type="match status" value="1"/>
</dbReference>
<comment type="subcellular location">
    <subcellularLocation>
        <location evidence="1 6">Endoplasmic reticulum membrane</location>
        <topology evidence="1 6">Multi-pass membrane protein</topology>
    </subcellularLocation>
</comment>
<organism evidence="8 9">
    <name type="scientific">Salix udensis</name>
    <dbReference type="NCBI Taxonomy" id="889485"/>
    <lineage>
        <taxon>Eukaryota</taxon>
        <taxon>Viridiplantae</taxon>
        <taxon>Streptophyta</taxon>
        <taxon>Embryophyta</taxon>
        <taxon>Tracheophyta</taxon>
        <taxon>Spermatophyta</taxon>
        <taxon>Magnoliopsida</taxon>
        <taxon>eudicotyledons</taxon>
        <taxon>Gunneridae</taxon>
        <taxon>Pentapetalae</taxon>
        <taxon>rosids</taxon>
        <taxon>fabids</taxon>
        <taxon>Malpighiales</taxon>
        <taxon>Salicaceae</taxon>
        <taxon>Saliceae</taxon>
        <taxon>Salix</taxon>
    </lineage>
</organism>
<evidence type="ECO:0000256" key="2">
    <source>
        <dbReference type="ARBA" id="ARBA00022692"/>
    </source>
</evidence>
<keyword evidence="3 6" id="KW-0256">Endoplasmic reticulum</keyword>
<dbReference type="EMBL" id="JAPFFJ010000010">
    <property type="protein sequence ID" value="KAJ6418550.1"/>
    <property type="molecule type" value="Genomic_DNA"/>
</dbReference>
<evidence type="ECO:0000313" key="8">
    <source>
        <dbReference type="EMBL" id="KAJ6418550.1"/>
    </source>
</evidence>
<keyword evidence="2 6" id="KW-0812">Transmembrane</keyword>
<dbReference type="PANTHER" id="PTHR10994">
    <property type="entry name" value="RETICULON"/>
    <property type="match status" value="1"/>
</dbReference>
<name>A0AAD6K7Y4_9ROSI</name>
<dbReference type="PANTHER" id="PTHR10994:SF85">
    <property type="entry name" value="RETICULON-LIKE PROTEIN B9"/>
    <property type="match status" value="1"/>
</dbReference>
<evidence type="ECO:0000256" key="6">
    <source>
        <dbReference type="RuleBase" id="RU363132"/>
    </source>
</evidence>
<keyword evidence="9" id="KW-1185">Reference proteome</keyword>
<evidence type="ECO:0000256" key="1">
    <source>
        <dbReference type="ARBA" id="ARBA00004477"/>
    </source>
</evidence>
<evidence type="ECO:0000313" key="9">
    <source>
        <dbReference type="Proteomes" id="UP001162972"/>
    </source>
</evidence>
<dbReference type="InterPro" id="IPR003388">
    <property type="entry name" value="Reticulon"/>
</dbReference>
<dbReference type="Proteomes" id="UP001162972">
    <property type="component" value="Chromosome 12"/>
</dbReference>
<proteinExistence type="predicted"/>
<dbReference type="Pfam" id="PF02453">
    <property type="entry name" value="Reticulon"/>
    <property type="match status" value="1"/>
</dbReference>
<keyword evidence="4 6" id="KW-1133">Transmembrane helix</keyword>
<comment type="caution">
    <text evidence="8">The sequence shown here is derived from an EMBL/GenBank/DDBJ whole genome shotgun (WGS) entry which is preliminary data.</text>
</comment>